<name>A0A2N0NGH6_9GLOM</name>
<feature type="non-terminal residue" evidence="1">
    <location>
        <position position="141"/>
    </location>
</feature>
<evidence type="ECO:0000313" key="2">
    <source>
        <dbReference type="Proteomes" id="UP000232722"/>
    </source>
</evidence>
<gene>
    <name evidence="1" type="ORF">RhiirA5_440685</name>
</gene>
<dbReference type="Proteomes" id="UP000232722">
    <property type="component" value="Unassembled WGS sequence"/>
</dbReference>
<organism evidence="1 2">
    <name type="scientific">Rhizophagus irregularis</name>
    <dbReference type="NCBI Taxonomy" id="588596"/>
    <lineage>
        <taxon>Eukaryota</taxon>
        <taxon>Fungi</taxon>
        <taxon>Fungi incertae sedis</taxon>
        <taxon>Mucoromycota</taxon>
        <taxon>Glomeromycotina</taxon>
        <taxon>Glomeromycetes</taxon>
        <taxon>Glomerales</taxon>
        <taxon>Glomeraceae</taxon>
        <taxon>Rhizophagus</taxon>
    </lineage>
</organism>
<reference evidence="1 2" key="2">
    <citation type="submission" date="2017-09" db="EMBL/GenBank/DDBJ databases">
        <title>Extensive intraspecific genome diversity in a model arbuscular mycorrhizal fungus.</title>
        <authorList>
            <person name="Chen E.C."/>
            <person name="Morin E."/>
            <person name="Beaudet D."/>
            <person name="Noel J."/>
            <person name="Ndikumana S."/>
            <person name="Charron P."/>
            <person name="St-Onge C."/>
            <person name="Giorgi J."/>
            <person name="Grigoriev I.V."/>
            <person name="Roux C."/>
            <person name="Martin F.M."/>
            <person name="Corradi N."/>
        </authorList>
    </citation>
    <scope>NUCLEOTIDE SEQUENCE [LARGE SCALE GENOMIC DNA]</scope>
    <source>
        <strain evidence="1 2">A5</strain>
    </source>
</reference>
<accession>A0A2N0NGH6</accession>
<evidence type="ECO:0000313" key="1">
    <source>
        <dbReference type="EMBL" id="PKB93654.1"/>
    </source>
</evidence>
<dbReference type="AlphaFoldDB" id="A0A2N0NGH6"/>
<protein>
    <submittedName>
        <fullName evidence="1">Uncharacterized protein</fullName>
    </submittedName>
</protein>
<sequence>MKFLLTLPEHLEHRITAIRESRDLNEISLERLYGVLKTYELEQVQSKQRYGWGKTQNHSRALVVESPVLEEKKKDVVVPSKITQEFVVPEMGQTASSSGDEEFYTMEELEQLEDQSLSLFAKKFGNMRFRKNPSYKYKPTV</sequence>
<proteinExistence type="predicted"/>
<dbReference type="EMBL" id="LLXJ01007541">
    <property type="protein sequence ID" value="PKB93654.1"/>
    <property type="molecule type" value="Genomic_DNA"/>
</dbReference>
<reference evidence="1 2" key="1">
    <citation type="submission" date="2016-04" db="EMBL/GenBank/DDBJ databases">
        <title>Genome analyses suggest a sexual origin of heterokaryosis in a supposedly ancient asexual fungus.</title>
        <authorList>
            <person name="Ropars J."/>
            <person name="Sedzielewska K."/>
            <person name="Noel J."/>
            <person name="Charron P."/>
            <person name="Farinelli L."/>
            <person name="Marton T."/>
            <person name="Kruger M."/>
            <person name="Pelin A."/>
            <person name="Brachmann A."/>
            <person name="Corradi N."/>
        </authorList>
    </citation>
    <scope>NUCLEOTIDE SEQUENCE [LARGE SCALE GENOMIC DNA]</scope>
    <source>
        <strain evidence="1 2">A5</strain>
    </source>
</reference>
<comment type="caution">
    <text evidence="1">The sequence shown here is derived from an EMBL/GenBank/DDBJ whole genome shotgun (WGS) entry which is preliminary data.</text>
</comment>